<organism evidence="2 3">
    <name type="scientific">Desulfitobacterium dehalogenans (strain ATCC 51507 / DSM 9161 / JW/IU-DC1)</name>
    <dbReference type="NCBI Taxonomy" id="756499"/>
    <lineage>
        <taxon>Bacteria</taxon>
        <taxon>Bacillati</taxon>
        <taxon>Bacillota</taxon>
        <taxon>Clostridia</taxon>
        <taxon>Eubacteriales</taxon>
        <taxon>Desulfitobacteriaceae</taxon>
        <taxon>Desulfitobacterium</taxon>
    </lineage>
</organism>
<accession>I4A612</accession>
<sequence length="225" mass="26696">MSKYRQEIKMGINEFDKRVLASRLSCIMQRDKHGEEDGSYKVRSLYFDDLSDTAFHNKLMGVKYREKFRIRTYGDSSLIRLEKKVKDNQLGYKETARLTRDECERLLEGEYHFLRERSERVCRQLYIKLRTGLFLPKTIVEYDREAYIWEPGRIRITFDSNVRTGLGSVDFFNTSLPLVPAGYGNTVILEIKYDEYLPRHISQLLQLDSRHKSAISKYVLCRCYD</sequence>
<evidence type="ECO:0000313" key="2">
    <source>
        <dbReference type="EMBL" id="AFL99396.1"/>
    </source>
</evidence>
<feature type="domain" description="VTC" evidence="1">
    <location>
        <begin position="5"/>
        <end position="221"/>
    </location>
</feature>
<protein>
    <submittedName>
        <fullName evidence="2">VTC domain-containing protein</fullName>
    </submittedName>
</protein>
<evidence type="ECO:0000313" key="3">
    <source>
        <dbReference type="Proteomes" id="UP000006053"/>
    </source>
</evidence>
<dbReference type="AlphaFoldDB" id="I4A612"/>
<dbReference type="Pfam" id="PF09359">
    <property type="entry name" value="VTC"/>
    <property type="match status" value="1"/>
</dbReference>
<dbReference type="CDD" id="cd07750">
    <property type="entry name" value="PolyPPase_VTC_like"/>
    <property type="match status" value="1"/>
</dbReference>
<dbReference type="HOGENOM" id="CLU_098613_0_0_9"/>
<reference evidence="2 3" key="2">
    <citation type="journal article" date="2015" name="J. Bacteriol.">
        <title>Genomic, proteomic, and biochemical analysis of the organohalide respiratory pathway in Desulfitobacterium dehalogenans.</title>
        <authorList>
            <person name="Kruse T."/>
            <person name="van de Pas B.A."/>
            <person name="Atteia A."/>
            <person name="Krab K."/>
            <person name="Hagen W.R."/>
            <person name="Goodwin L."/>
            <person name="Chain P."/>
            <person name="Boeren S."/>
            <person name="Maphosa F."/>
            <person name="Schraa G."/>
            <person name="de Vos W.M."/>
            <person name="van der Oost J."/>
            <person name="Smidt H."/>
            <person name="Stams A.J."/>
        </authorList>
    </citation>
    <scope>NUCLEOTIDE SEQUENCE [LARGE SCALE GENOMIC DNA]</scope>
    <source>
        <strain evidence="3">ATCC 51507 / DSM 9161 / JW/IU-DC1</strain>
    </source>
</reference>
<keyword evidence="3" id="KW-1185">Reference proteome</keyword>
<dbReference type="InterPro" id="IPR042267">
    <property type="entry name" value="VTC_sf"/>
</dbReference>
<dbReference type="Gene3D" id="3.20.100.30">
    <property type="entry name" value="VTC, catalytic tunnel domain"/>
    <property type="match status" value="1"/>
</dbReference>
<dbReference type="GO" id="GO:0006799">
    <property type="term" value="P:polyphosphate biosynthetic process"/>
    <property type="evidence" value="ECO:0007669"/>
    <property type="project" value="UniProtKB-ARBA"/>
</dbReference>
<dbReference type="RefSeq" id="WP_014792888.1">
    <property type="nucleotide sequence ID" value="NC_018017.1"/>
</dbReference>
<reference evidence="3" key="1">
    <citation type="submission" date="2012-06" db="EMBL/GenBank/DDBJ databases">
        <title>Complete sequence of Desulfitobacterium dehalogenans ATCC 51507.</title>
        <authorList>
            <person name="Lucas S."/>
            <person name="Han J."/>
            <person name="Lapidus A."/>
            <person name="Cheng J.-F."/>
            <person name="Goodwin L."/>
            <person name="Pitluck S."/>
            <person name="Peters L."/>
            <person name="Ovchinnikova G."/>
            <person name="Teshima H."/>
            <person name="Detter J.C."/>
            <person name="Han C."/>
            <person name="Tapia R."/>
            <person name="Land M."/>
            <person name="Hauser L."/>
            <person name="Kyrpides N."/>
            <person name="Ivanova N."/>
            <person name="Pagani I."/>
            <person name="Kruse T."/>
            <person name="de Vos W.M."/>
            <person name="Smidt H."/>
            <person name="Woyke T."/>
        </authorList>
    </citation>
    <scope>NUCLEOTIDE SEQUENCE [LARGE SCALE GENOMIC DNA]</scope>
    <source>
        <strain evidence="3">ATCC 51507 / DSM 9161 / JW/IU-DC1</strain>
    </source>
</reference>
<dbReference type="KEGG" id="ddh:Desde_0961"/>
<dbReference type="EMBL" id="CP003348">
    <property type="protein sequence ID" value="AFL99396.1"/>
    <property type="molecule type" value="Genomic_DNA"/>
</dbReference>
<proteinExistence type="predicted"/>
<name>I4A612_DESDJ</name>
<dbReference type="InterPro" id="IPR018966">
    <property type="entry name" value="VTC_domain"/>
</dbReference>
<dbReference type="OrthoDB" id="9784042at2"/>
<dbReference type="eggNOG" id="COG5036">
    <property type="taxonomic scope" value="Bacteria"/>
</dbReference>
<dbReference type="Proteomes" id="UP000006053">
    <property type="component" value="Chromosome"/>
</dbReference>
<evidence type="ECO:0000259" key="1">
    <source>
        <dbReference type="Pfam" id="PF09359"/>
    </source>
</evidence>
<gene>
    <name evidence="2" type="ordered locus">Desde_0961</name>
</gene>
<dbReference type="STRING" id="756499.Desde_0961"/>